<evidence type="ECO:0000313" key="4">
    <source>
        <dbReference type="Proteomes" id="UP000075578"/>
    </source>
</evidence>
<dbReference type="GO" id="GO:0003677">
    <property type="term" value="F:DNA binding"/>
    <property type="evidence" value="ECO:0007669"/>
    <property type="project" value="UniProtKB-KW"/>
</dbReference>
<dbReference type="Gene3D" id="1.10.10.10">
    <property type="entry name" value="Winged helix-like DNA-binding domain superfamily/Winged helix DNA-binding domain"/>
    <property type="match status" value="1"/>
</dbReference>
<dbReference type="CDD" id="cd00383">
    <property type="entry name" value="trans_reg_C"/>
    <property type="match status" value="1"/>
</dbReference>
<dbReference type="InterPro" id="IPR016032">
    <property type="entry name" value="Sig_transdc_resp-reg_C-effctor"/>
</dbReference>
<dbReference type="PROSITE" id="PS51755">
    <property type="entry name" value="OMPR_PHOB"/>
    <property type="match status" value="1"/>
</dbReference>
<protein>
    <recommendedName>
        <fullName evidence="2">OmpR/PhoB-type domain-containing protein</fullName>
    </recommendedName>
</protein>
<evidence type="ECO:0000313" key="3">
    <source>
        <dbReference type="EMBL" id="KYC45836.1"/>
    </source>
</evidence>
<dbReference type="InterPro" id="IPR036388">
    <property type="entry name" value="WH-like_DNA-bd_sf"/>
</dbReference>
<comment type="caution">
    <text evidence="3">The sequence shown here is derived from an EMBL/GenBank/DDBJ whole genome shotgun (WGS) entry which is preliminary data.</text>
</comment>
<reference evidence="3 4" key="1">
    <citation type="journal article" date="2016" name="ISME J.">
        <title>Chasing the elusive Euryarchaeota class WSA2: genomes reveal a uniquely fastidious methyl-reducing methanogen.</title>
        <authorList>
            <person name="Nobu M.K."/>
            <person name="Narihiro T."/>
            <person name="Kuroda K."/>
            <person name="Mei R."/>
            <person name="Liu W.T."/>
        </authorList>
    </citation>
    <scope>NUCLEOTIDE SEQUENCE [LARGE SCALE GENOMIC DNA]</scope>
    <source>
        <strain evidence="3">U1lsi0528_Bin089</strain>
    </source>
</reference>
<dbReference type="AlphaFoldDB" id="A0A150ILE3"/>
<dbReference type="InterPro" id="IPR001867">
    <property type="entry name" value="OmpR/PhoB-type_DNA-bd"/>
</dbReference>
<evidence type="ECO:0000256" key="1">
    <source>
        <dbReference type="ARBA" id="ARBA00023125"/>
    </source>
</evidence>
<organism evidence="3 4">
    <name type="scientific">Candidatus Methanofastidiosum methylothiophilum</name>
    <dbReference type="NCBI Taxonomy" id="1705564"/>
    <lineage>
        <taxon>Archaea</taxon>
        <taxon>Methanobacteriati</taxon>
        <taxon>Methanobacteriota</taxon>
        <taxon>Stenosarchaea group</taxon>
        <taxon>Candidatus Methanofastidiosia</taxon>
        <taxon>Candidatus Methanofastidiosales</taxon>
        <taxon>Candidatus Methanofastidiosaceae</taxon>
        <taxon>Candidatus Methanofastidiosum</taxon>
    </lineage>
</organism>
<dbReference type="SMART" id="SM00862">
    <property type="entry name" value="Trans_reg_C"/>
    <property type="match status" value="1"/>
</dbReference>
<dbReference type="Pfam" id="PF00486">
    <property type="entry name" value="Trans_reg_C"/>
    <property type="match status" value="1"/>
</dbReference>
<accession>A0A150ILE3</accession>
<keyword evidence="1" id="KW-0238">DNA-binding</keyword>
<dbReference type="GO" id="GO:0000160">
    <property type="term" value="P:phosphorelay signal transduction system"/>
    <property type="evidence" value="ECO:0007669"/>
    <property type="project" value="InterPro"/>
</dbReference>
<feature type="domain" description="OmpR/PhoB-type" evidence="2">
    <location>
        <begin position="177"/>
        <end position="280"/>
    </location>
</feature>
<dbReference type="Proteomes" id="UP000075578">
    <property type="component" value="Unassembled WGS sequence"/>
</dbReference>
<dbReference type="GO" id="GO:0006355">
    <property type="term" value="P:regulation of DNA-templated transcription"/>
    <property type="evidence" value="ECO:0007669"/>
    <property type="project" value="InterPro"/>
</dbReference>
<sequence>MITRYFNYNDPGRLYKTVNEDIFGKKLSSANVLKMIEYCDGLVAVIKAMKLDMSILDLKFEDIDFNNLNKEFFNKFISTKQALDRIRNKAYPKTFEVYRKIYRGEELTEKEEIYLRYLNKVGLIKEDRKISGKVLPQYLDLYIQDIKELHEPPILDPIIKAIPIETPKKEISQFDPNEYYLINDHIQINKLSGEIFFKHKISLEYLTEKELIIFKCLYDKLNTNVSKEEIGKALWGERIAEEYSEWAIDKLISRIRVKLDDLKPFKVIRTIRGYGYCLYSNQKETPANINTPVGD</sequence>
<name>A0A150ILE3_9EURY</name>
<dbReference type="EMBL" id="LNGD01000231">
    <property type="protein sequence ID" value="KYC45836.1"/>
    <property type="molecule type" value="Genomic_DNA"/>
</dbReference>
<evidence type="ECO:0000259" key="2">
    <source>
        <dbReference type="PROSITE" id="PS51755"/>
    </source>
</evidence>
<dbReference type="SUPFAM" id="SSF46894">
    <property type="entry name" value="C-terminal effector domain of the bipartite response regulators"/>
    <property type="match status" value="1"/>
</dbReference>
<gene>
    <name evidence="3" type="ORF">AMQ74_01883</name>
</gene>
<proteinExistence type="predicted"/>